<feature type="domain" description="HTH tetR-type" evidence="5">
    <location>
        <begin position="10"/>
        <end position="70"/>
    </location>
</feature>
<evidence type="ECO:0000313" key="6">
    <source>
        <dbReference type="EMBL" id="OEO32336.1"/>
    </source>
</evidence>
<evidence type="ECO:0000256" key="2">
    <source>
        <dbReference type="ARBA" id="ARBA00023125"/>
    </source>
</evidence>
<gene>
    <name evidence="6" type="ORF">VW23_011880</name>
</gene>
<dbReference type="AlphaFoldDB" id="A0A1E5XUU2"/>
<comment type="caution">
    <text evidence="6">The sequence shown here is derived from an EMBL/GenBank/DDBJ whole genome shotgun (WGS) entry which is preliminary data.</text>
</comment>
<name>A0A1E5XUU2_9HYPH</name>
<proteinExistence type="predicted"/>
<evidence type="ECO:0000259" key="5">
    <source>
        <dbReference type="PROSITE" id="PS50977"/>
    </source>
</evidence>
<dbReference type="OrthoDB" id="7223515at2"/>
<keyword evidence="2 4" id="KW-0238">DNA-binding</keyword>
<dbReference type="PANTHER" id="PTHR30055">
    <property type="entry name" value="HTH-TYPE TRANSCRIPTIONAL REGULATOR RUTR"/>
    <property type="match status" value="1"/>
</dbReference>
<dbReference type="SUPFAM" id="SSF48498">
    <property type="entry name" value="Tetracyclin repressor-like, C-terminal domain"/>
    <property type="match status" value="1"/>
</dbReference>
<dbReference type="Proteomes" id="UP000095463">
    <property type="component" value="Unassembled WGS sequence"/>
</dbReference>
<keyword evidence="7" id="KW-1185">Reference proteome</keyword>
<feature type="DNA-binding region" description="H-T-H motif" evidence="4">
    <location>
        <begin position="33"/>
        <end position="52"/>
    </location>
</feature>
<dbReference type="InterPro" id="IPR050109">
    <property type="entry name" value="HTH-type_TetR-like_transc_reg"/>
</dbReference>
<evidence type="ECO:0000256" key="4">
    <source>
        <dbReference type="PROSITE-ProRule" id="PRU00335"/>
    </source>
</evidence>
<evidence type="ECO:0000256" key="3">
    <source>
        <dbReference type="ARBA" id="ARBA00023163"/>
    </source>
</evidence>
<dbReference type="RefSeq" id="WP_069908470.1">
    <property type="nucleotide sequence ID" value="NZ_LAJE02000074.1"/>
</dbReference>
<dbReference type="GO" id="GO:0003700">
    <property type="term" value="F:DNA-binding transcription factor activity"/>
    <property type="evidence" value="ECO:0007669"/>
    <property type="project" value="TreeGrafter"/>
</dbReference>
<dbReference type="PANTHER" id="PTHR30055:SF234">
    <property type="entry name" value="HTH-TYPE TRANSCRIPTIONAL REGULATOR BETI"/>
    <property type="match status" value="1"/>
</dbReference>
<sequence length="201" mass="22587">MARRADHSKEELASLVVNTAEELIAEEGIDAFSARSLSRAIGYTAGTLYHHFKDLDDIVTQVNTRTLVGLARAFADATPSSDPRQMLHNYADAFLGYIALKRNLWNALFEFRRKPDQLVPPWYIEAIASLIRIIAQCFQDIRPDLDDKVARQSGQLVFASIHSVVSLDSSGRLNLIMDRDIGKVVHELVDMHILAYAHRAK</sequence>
<dbReference type="EMBL" id="LAJE02000074">
    <property type="protein sequence ID" value="OEO32336.1"/>
    <property type="molecule type" value="Genomic_DNA"/>
</dbReference>
<dbReference type="InterPro" id="IPR001647">
    <property type="entry name" value="HTH_TetR"/>
</dbReference>
<evidence type="ECO:0000256" key="1">
    <source>
        <dbReference type="ARBA" id="ARBA00023015"/>
    </source>
</evidence>
<dbReference type="PROSITE" id="PS50977">
    <property type="entry name" value="HTH_TETR_2"/>
    <property type="match status" value="1"/>
</dbReference>
<organism evidence="6 7">
    <name type="scientific">Devosia insulae DS-56</name>
    <dbReference type="NCBI Taxonomy" id="1116389"/>
    <lineage>
        <taxon>Bacteria</taxon>
        <taxon>Pseudomonadati</taxon>
        <taxon>Pseudomonadota</taxon>
        <taxon>Alphaproteobacteria</taxon>
        <taxon>Hyphomicrobiales</taxon>
        <taxon>Devosiaceae</taxon>
        <taxon>Devosia</taxon>
    </lineage>
</organism>
<keyword evidence="3" id="KW-0804">Transcription</keyword>
<evidence type="ECO:0000313" key="7">
    <source>
        <dbReference type="Proteomes" id="UP000095463"/>
    </source>
</evidence>
<dbReference type="InterPro" id="IPR036271">
    <property type="entry name" value="Tet_transcr_reg_TetR-rel_C_sf"/>
</dbReference>
<dbReference type="InterPro" id="IPR009057">
    <property type="entry name" value="Homeodomain-like_sf"/>
</dbReference>
<dbReference type="Pfam" id="PF00440">
    <property type="entry name" value="TetR_N"/>
    <property type="match status" value="1"/>
</dbReference>
<accession>A0A1E5XUU2</accession>
<reference evidence="6 7" key="1">
    <citation type="journal article" date="2015" name="Genome Announc.">
        <title>Genome Assemblies of Three Soil-Associated Devosia species: D. insulae, D. limi, and D. soli.</title>
        <authorList>
            <person name="Hassan Y.I."/>
            <person name="Lepp D."/>
            <person name="Zhou T."/>
        </authorList>
    </citation>
    <scope>NUCLEOTIDE SEQUENCE [LARGE SCALE GENOMIC DNA]</scope>
    <source>
        <strain evidence="6 7">DS-56</strain>
    </source>
</reference>
<dbReference type="GO" id="GO:0000976">
    <property type="term" value="F:transcription cis-regulatory region binding"/>
    <property type="evidence" value="ECO:0007669"/>
    <property type="project" value="TreeGrafter"/>
</dbReference>
<dbReference type="SUPFAM" id="SSF46689">
    <property type="entry name" value="Homeodomain-like"/>
    <property type="match status" value="1"/>
</dbReference>
<protein>
    <recommendedName>
        <fullName evidence="5">HTH tetR-type domain-containing protein</fullName>
    </recommendedName>
</protein>
<keyword evidence="1" id="KW-0805">Transcription regulation</keyword>
<dbReference type="PRINTS" id="PR00455">
    <property type="entry name" value="HTHTETR"/>
</dbReference>
<dbReference type="Gene3D" id="1.10.357.10">
    <property type="entry name" value="Tetracycline Repressor, domain 2"/>
    <property type="match status" value="1"/>
</dbReference>